<evidence type="ECO:0000313" key="2">
    <source>
        <dbReference type="EMBL" id="PVH96710.1"/>
    </source>
</evidence>
<feature type="region of interest" description="Disordered" evidence="1">
    <location>
        <begin position="378"/>
        <end position="456"/>
    </location>
</feature>
<feature type="region of interest" description="Disordered" evidence="1">
    <location>
        <begin position="116"/>
        <end position="195"/>
    </location>
</feature>
<protein>
    <recommendedName>
        <fullName evidence="4">AMP-activated protein kinase glycogen-binding domain-containing protein</fullName>
    </recommendedName>
</protein>
<reference evidence="2 3" key="1">
    <citation type="journal article" date="2018" name="Sci. Rep.">
        <title>Comparative genomics provides insights into the lifestyle and reveals functional heterogeneity of dark septate endophytic fungi.</title>
        <authorList>
            <person name="Knapp D.G."/>
            <person name="Nemeth J.B."/>
            <person name="Barry K."/>
            <person name="Hainaut M."/>
            <person name="Henrissat B."/>
            <person name="Johnson J."/>
            <person name="Kuo A."/>
            <person name="Lim J.H.P."/>
            <person name="Lipzen A."/>
            <person name="Nolan M."/>
            <person name="Ohm R.A."/>
            <person name="Tamas L."/>
            <person name="Grigoriev I.V."/>
            <person name="Spatafora J.W."/>
            <person name="Nagy L.G."/>
            <person name="Kovacs G.M."/>
        </authorList>
    </citation>
    <scope>NUCLEOTIDE SEQUENCE [LARGE SCALE GENOMIC DNA]</scope>
    <source>
        <strain evidence="2 3">DSE2036</strain>
    </source>
</reference>
<feature type="compositionally biased region" description="Polar residues" evidence="1">
    <location>
        <begin position="532"/>
        <end position="548"/>
    </location>
</feature>
<dbReference type="EMBL" id="KZ805457">
    <property type="protein sequence ID" value="PVH96710.1"/>
    <property type="molecule type" value="Genomic_DNA"/>
</dbReference>
<feature type="region of interest" description="Disordered" evidence="1">
    <location>
        <begin position="479"/>
        <end position="548"/>
    </location>
</feature>
<evidence type="ECO:0000256" key="1">
    <source>
        <dbReference type="SAM" id="MobiDB-lite"/>
    </source>
</evidence>
<name>A0A2V1DF26_9PLEO</name>
<feature type="region of interest" description="Disordered" evidence="1">
    <location>
        <begin position="598"/>
        <end position="625"/>
    </location>
</feature>
<dbReference type="Gene3D" id="2.60.40.10">
    <property type="entry name" value="Immunoglobulins"/>
    <property type="match status" value="1"/>
</dbReference>
<accession>A0A2V1DF26</accession>
<dbReference type="STRING" id="97972.A0A2V1DF26"/>
<proteinExistence type="predicted"/>
<feature type="compositionally biased region" description="Low complexity" evidence="1">
    <location>
        <begin position="498"/>
        <end position="513"/>
    </location>
</feature>
<feature type="compositionally biased region" description="Low complexity" evidence="1">
    <location>
        <begin position="310"/>
        <end position="323"/>
    </location>
</feature>
<feature type="compositionally biased region" description="Polar residues" evidence="1">
    <location>
        <begin position="120"/>
        <end position="129"/>
    </location>
</feature>
<feature type="compositionally biased region" description="Polar residues" evidence="1">
    <location>
        <begin position="160"/>
        <end position="181"/>
    </location>
</feature>
<feature type="compositionally biased region" description="Polar residues" evidence="1">
    <location>
        <begin position="601"/>
        <end position="614"/>
    </location>
</feature>
<sequence length="642" mass="70181">MAPDTLVTFLFEYPVRARTVELLGSWDNFTKPYQLQRDRRRGHGIWSGCYTFQDIICDGDLENIGGKRNGGLKMGGTYWYYYKVDDEEAHNPSEPTTTTCPLLPGQKLNVLEVPMEPRSRSSSGTFTRNPQDKFLSPVPPKSSVSPRLGDFCKEPYTVPMQPTSAPRSATLPPTSQPSSGGFNRHARSASTSPQMASPTVFCDFMGLKDKFAHKRAVHYRSSSARDLEIGAPTLISTTAEELSLIPLAALQPLPASPHNIASQASPSLPAPITAHMREFAPLRSHPVNDAGFVTPPREAQQATRPRSRSDTATTTTEQTSPKPISIRVQSMDTQRPRLSPGEPRMSSPNPRQPGKHEIASGFTLAPAPVLQRPAVTLAIPPTNARPTSSHGGDRNSSLRKTPLDKDKKLPPLPPFLVPAPLFTGNEALSPKPTLDPEPEPEPEPESATAKPEEKARNIKDSVIDNTEWNSHFSLWSSGSLSSGTSPTIDDDTANSPTLSSLASDFSDLDSPSRISRRSSRESYTISPADKPTVSQGTNDQDVESTSSRFSKLPRLDSIRLSSFGPGLFLDIQYEESGPHRQAACFGYGFQGYKLPEDDSNSKTTITESSLQPGPQIQHGRESSSSEYERLLDEFRFLKGSVV</sequence>
<feature type="region of interest" description="Disordered" evidence="1">
    <location>
        <begin position="285"/>
        <end position="358"/>
    </location>
</feature>
<keyword evidence="3" id="KW-1185">Reference proteome</keyword>
<dbReference type="OrthoDB" id="5422351at2759"/>
<evidence type="ECO:0000313" key="3">
    <source>
        <dbReference type="Proteomes" id="UP000244855"/>
    </source>
</evidence>
<gene>
    <name evidence="2" type="ORF">DM02DRAFT_106580</name>
</gene>
<dbReference type="SUPFAM" id="SSF81296">
    <property type="entry name" value="E set domains"/>
    <property type="match status" value="1"/>
</dbReference>
<evidence type="ECO:0008006" key="4">
    <source>
        <dbReference type="Google" id="ProtNLM"/>
    </source>
</evidence>
<dbReference type="Proteomes" id="UP000244855">
    <property type="component" value="Unassembled WGS sequence"/>
</dbReference>
<organism evidence="2 3">
    <name type="scientific">Periconia macrospinosa</name>
    <dbReference type="NCBI Taxonomy" id="97972"/>
    <lineage>
        <taxon>Eukaryota</taxon>
        <taxon>Fungi</taxon>
        <taxon>Dikarya</taxon>
        <taxon>Ascomycota</taxon>
        <taxon>Pezizomycotina</taxon>
        <taxon>Dothideomycetes</taxon>
        <taxon>Pleosporomycetidae</taxon>
        <taxon>Pleosporales</taxon>
        <taxon>Massarineae</taxon>
        <taxon>Periconiaceae</taxon>
        <taxon>Periconia</taxon>
    </lineage>
</organism>
<dbReference type="PANTHER" id="PTHR40625">
    <property type="entry name" value="GTP-BINDING PROTEIN ESDC-RELATED"/>
    <property type="match status" value="1"/>
</dbReference>
<dbReference type="InterPro" id="IPR013783">
    <property type="entry name" value="Ig-like_fold"/>
</dbReference>
<dbReference type="PANTHER" id="PTHR40625:SF1">
    <property type="entry name" value="AMP-ACTIVATED PROTEIN KINASE GLYCOGEN-BINDING DOMAIN-CONTAINING PROTEIN"/>
    <property type="match status" value="1"/>
</dbReference>
<dbReference type="InterPro" id="IPR014756">
    <property type="entry name" value="Ig_E-set"/>
</dbReference>
<dbReference type="AlphaFoldDB" id="A0A2V1DF26"/>